<name>M8BXD9_AEGTA</name>
<dbReference type="InterPro" id="IPR055290">
    <property type="entry name" value="At3g26010-like"/>
</dbReference>
<reference evidence="2" key="1">
    <citation type="submission" date="2015-06" db="UniProtKB">
        <authorList>
            <consortium name="EnsemblPlants"/>
        </authorList>
    </citation>
    <scope>IDENTIFICATION</scope>
</reference>
<organism evidence="2">
    <name type="scientific">Aegilops tauschii</name>
    <name type="common">Tausch's goatgrass</name>
    <name type="synonym">Aegilops squarrosa</name>
    <dbReference type="NCBI Taxonomy" id="37682"/>
    <lineage>
        <taxon>Eukaryota</taxon>
        <taxon>Viridiplantae</taxon>
        <taxon>Streptophyta</taxon>
        <taxon>Embryophyta</taxon>
        <taxon>Tracheophyta</taxon>
        <taxon>Spermatophyta</taxon>
        <taxon>Magnoliopsida</taxon>
        <taxon>Liliopsida</taxon>
        <taxon>Poales</taxon>
        <taxon>Poaceae</taxon>
        <taxon>BOP clade</taxon>
        <taxon>Pooideae</taxon>
        <taxon>Triticodae</taxon>
        <taxon>Triticeae</taxon>
        <taxon>Triticinae</taxon>
        <taxon>Aegilops</taxon>
    </lineage>
</organism>
<accession>M8BXD9</accession>
<sequence>MPPGREGGGEHGHGDPATAHGDGGRDEEDPSSSSPPPPPPLLPGLAVVSVESEEENKKKQKHEQAECVSKPWLALCSDRGVRKRSPQTLSGFFFHSDYDFSLKDPQTAPPDSFQLSLSCNFHNLSGKGAPLVDPDLPFLRGTYKYFRVQQCSTSLLLCKCWKSPHPMQCGWNSFPRGKRFLCRWFSWPEADQFHYVVCNPATQEWVLLPPIELDDLSHIGKYSLCFDPAIPSRFMVFVPLFAKYDPPVPVAMIYSSQTGGWTSIQEGYENLFIGRSQGHLYAWRTNIRQLSIWVLDDHDSGQWTLKCTVNCLELFGRECRKHDIFTMFAIHPERDLVFLTDSEEKTLSYDMTNQRVHVISASGDFPGGLPYIPCFAEWKADAP</sequence>
<evidence type="ECO:0000256" key="1">
    <source>
        <dbReference type="SAM" id="MobiDB-lite"/>
    </source>
</evidence>
<evidence type="ECO:0000313" key="2">
    <source>
        <dbReference type="EnsemblPlants" id="EMT11494"/>
    </source>
</evidence>
<feature type="compositionally biased region" description="Pro residues" evidence="1">
    <location>
        <begin position="33"/>
        <end position="42"/>
    </location>
</feature>
<protein>
    <recommendedName>
        <fullName evidence="3">F-box associated domain-containing protein</fullName>
    </recommendedName>
</protein>
<dbReference type="EnsemblPlants" id="EMT11494">
    <property type="protein sequence ID" value="EMT11494"/>
    <property type="gene ID" value="F775_11488"/>
</dbReference>
<dbReference type="PANTHER" id="PTHR35546:SF31">
    <property type="entry name" value="F-BOX DOMAIN-CONTAINING PROTEIN"/>
    <property type="match status" value="1"/>
</dbReference>
<evidence type="ECO:0008006" key="3">
    <source>
        <dbReference type="Google" id="ProtNLM"/>
    </source>
</evidence>
<dbReference type="PANTHER" id="PTHR35546">
    <property type="entry name" value="F-BOX PROTEIN INTERACTION DOMAIN PROTEIN-RELATED"/>
    <property type="match status" value="1"/>
</dbReference>
<feature type="region of interest" description="Disordered" evidence="1">
    <location>
        <begin position="1"/>
        <end position="44"/>
    </location>
</feature>
<proteinExistence type="predicted"/>
<dbReference type="AlphaFoldDB" id="M8BXD9"/>